<organism evidence="6 7">
    <name type="scientific">Sporofaciens musculi</name>
    <dbReference type="NCBI Taxonomy" id="2681861"/>
    <lineage>
        <taxon>Bacteria</taxon>
        <taxon>Bacillati</taxon>
        <taxon>Bacillota</taxon>
        <taxon>Clostridia</taxon>
        <taxon>Lachnospirales</taxon>
        <taxon>Lachnospiraceae</taxon>
        <taxon>Sporofaciens</taxon>
    </lineage>
</organism>
<evidence type="ECO:0000313" key="7">
    <source>
        <dbReference type="Proteomes" id="UP000460412"/>
    </source>
</evidence>
<dbReference type="EMBL" id="WUQX01000001">
    <property type="protein sequence ID" value="MXP78898.1"/>
    <property type="molecule type" value="Genomic_DNA"/>
</dbReference>
<dbReference type="GO" id="GO:0005198">
    <property type="term" value="F:structural molecule activity"/>
    <property type="evidence" value="ECO:0007669"/>
    <property type="project" value="InterPro"/>
</dbReference>
<dbReference type="RefSeq" id="WP_159748834.1">
    <property type="nucleotide sequence ID" value="NZ_CASSPE010000056.1"/>
</dbReference>
<comment type="caution">
    <text evidence="6">The sequence shown here is derived from an EMBL/GenBank/DDBJ whole genome shotgun (WGS) entry which is preliminary data.</text>
</comment>
<protein>
    <recommendedName>
        <fullName evidence="4">Flagellar hook-basal body complex protein FliE</fullName>
    </recommendedName>
</protein>
<comment type="similarity">
    <text evidence="2 4">Belongs to the FliE family.</text>
</comment>
<dbReference type="PANTHER" id="PTHR34653">
    <property type="match status" value="1"/>
</dbReference>
<keyword evidence="6" id="KW-0282">Flagellum</keyword>
<evidence type="ECO:0000256" key="4">
    <source>
        <dbReference type="HAMAP-Rule" id="MF_00724"/>
    </source>
</evidence>
<dbReference type="HAMAP" id="MF_00724">
    <property type="entry name" value="FliE"/>
    <property type="match status" value="1"/>
</dbReference>
<reference evidence="6 7" key="1">
    <citation type="submission" date="2019-12" db="EMBL/GenBank/DDBJ databases">
        <title>Sporaefaciens musculi gen. nov., sp. nov., a novel bacterium isolated from the caecum of an obese mouse.</title>
        <authorList>
            <person name="Rasmussen T.S."/>
            <person name="Streidl T."/>
            <person name="Hitch T.C.A."/>
            <person name="Wortmann E."/>
            <person name="Deptula P."/>
            <person name="Hansen M."/>
            <person name="Nielsen D.S."/>
            <person name="Clavel T."/>
            <person name="Vogensen F.K."/>
        </authorList>
    </citation>
    <scope>NUCLEOTIDE SEQUENCE [LARGE SCALE GENOMIC DNA]</scope>
    <source>
        <strain evidence="6 7">WCA-9-b2</strain>
    </source>
</reference>
<dbReference type="GO" id="GO:0009425">
    <property type="term" value="C:bacterial-type flagellum basal body"/>
    <property type="evidence" value="ECO:0007669"/>
    <property type="project" value="UniProtKB-SubCell"/>
</dbReference>
<comment type="subcellular location">
    <subcellularLocation>
        <location evidence="1 4">Bacterial flagellum basal body</location>
    </subcellularLocation>
</comment>
<evidence type="ECO:0000256" key="2">
    <source>
        <dbReference type="ARBA" id="ARBA00009272"/>
    </source>
</evidence>
<keyword evidence="7" id="KW-1185">Reference proteome</keyword>
<keyword evidence="6" id="KW-0969">Cilium</keyword>
<evidence type="ECO:0000313" key="5">
    <source>
        <dbReference type="EMBL" id="MXP73911.1"/>
    </source>
</evidence>
<keyword evidence="3 4" id="KW-0975">Bacterial flagellum</keyword>
<name>A0A7X3SLR4_9FIRM</name>
<accession>A0A7X3SLR4</accession>
<gene>
    <name evidence="4" type="primary">fliE</name>
    <name evidence="5" type="ORF">GN277_00145</name>
    <name evidence="6" type="ORF">GN277_27265</name>
</gene>
<dbReference type="Proteomes" id="UP000460412">
    <property type="component" value="Unassembled WGS sequence"/>
</dbReference>
<evidence type="ECO:0000256" key="3">
    <source>
        <dbReference type="ARBA" id="ARBA00023143"/>
    </source>
</evidence>
<dbReference type="GO" id="GO:0071973">
    <property type="term" value="P:bacterial-type flagellum-dependent cell motility"/>
    <property type="evidence" value="ECO:0007669"/>
    <property type="project" value="InterPro"/>
</dbReference>
<dbReference type="InterPro" id="IPR001624">
    <property type="entry name" value="FliE"/>
</dbReference>
<dbReference type="GO" id="GO:0003774">
    <property type="term" value="F:cytoskeletal motor activity"/>
    <property type="evidence" value="ECO:0007669"/>
    <property type="project" value="InterPro"/>
</dbReference>
<dbReference type="EMBL" id="WUQX01000001">
    <property type="protein sequence ID" value="MXP73911.1"/>
    <property type="molecule type" value="Genomic_DNA"/>
</dbReference>
<dbReference type="AlphaFoldDB" id="A0A7X3SLR4"/>
<keyword evidence="6" id="KW-0966">Cell projection</keyword>
<dbReference type="PRINTS" id="PR01006">
    <property type="entry name" value="FLGHOOKFLIE"/>
</dbReference>
<evidence type="ECO:0000256" key="1">
    <source>
        <dbReference type="ARBA" id="ARBA00004117"/>
    </source>
</evidence>
<dbReference type="PANTHER" id="PTHR34653:SF1">
    <property type="entry name" value="FLAGELLAR HOOK-BASAL BODY COMPLEX PROTEIN FLIE"/>
    <property type="match status" value="1"/>
</dbReference>
<sequence>MEDRFITPLQPLRSMAAVSGLGNVNGEARVADSDTIKGQEGISAFKSIFEEAIDNVRSTEDTLAKRQYQLATGQIEDPHTVGIASSEAQLAVDMLVSLRTKALEAYNEIMRISL</sequence>
<proteinExistence type="inferred from homology"/>
<evidence type="ECO:0000313" key="6">
    <source>
        <dbReference type="EMBL" id="MXP78898.1"/>
    </source>
</evidence>
<dbReference type="Pfam" id="PF02049">
    <property type="entry name" value="FliE"/>
    <property type="match status" value="1"/>
</dbReference>